<feature type="region of interest" description="Disordered" evidence="1">
    <location>
        <begin position="147"/>
        <end position="187"/>
    </location>
</feature>
<dbReference type="Proteomes" id="UP001597145">
    <property type="component" value="Unassembled WGS sequence"/>
</dbReference>
<proteinExistence type="predicted"/>
<name>A0ABW4FQA4_9PSEU</name>
<protein>
    <submittedName>
        <fullName evidence="3">Nuclear transport factor 2 family protein</fullName>
    </submittedName>
</protein>
<dbReference type="RefSeq" id="WP_343978529.1">
    <property type="nucleotide sequence ID" value="NZ_BAAAJG010000010.1"/>
</dbReference>
<dbReference type="InterPro" id="IPR037401">
    <property type="entry name" value="SnoaL-like"/>
</dbReference>
<dbReference type="Pfam" id="PF13577">
    <property type="entry name" value="SnoaL_4"/>
    <property type="match status" value="1"/>
</dbReference>
<dbReference type="CDD" id="cd00531">
    <property type="entry name" value="NTF2_like"/>
    <property type="match status" value="1"/>
</dbReference>
<comment type="caution">
    <text evidence="3">The sequence shown here is derived from an EMBL/GenBank/DDBJ whole genome shotgun (WGS) entry which is preliminary data.</text>
</comment>
<feature type="compositionally biased region" description="Basic and acidic residues" evidence="1">
    <location>
        <begin position="154"/>
        <end position="171"/>
    </location>
</feature>
<keyword evidence="4" id="KW-1185">Reference proteome</keyword>
<sequence>MTTAPMGVGIGADELRRLVDRQQIVEVVFRYCRAVDRCDFDLLRTCYHPDGVDRHTGFTGDIDDYIDWLRTILARYAGTQHLIGQQFVEIDGDVARCESYGIATHWAGPDGDPQYDFTSGFRYIDRMERRCGEWRIAERLATRDWTRSDAGAFRPKEGDGPTGRPSREDPLYHLPGWPPSGNAEPGR</sequence>
<dbReference type="InterPro" id="IPR032710">
    <property type="entry name" value="NTF2-like_dom_sf"/>
</dbReference>
<gene>
    <name evidence="3" type="ORF">ACFSCY_25445</name>
</gene>
<accession>A0ABW4FQA4</accession>
<evidence type="ECO:0000313" key="4">
    <source>
        <dbReference type="Proteomes" id="UP001597145"/>
    </source>
</evidence>
<reference evidence="4" key="1">
    <citation type="journal article" date="2019" name="Int. J. Syst. Evol. Microbiol.">
        <title>The Global Catalogue of Microorganisms (GCM) 10K type strain sequencing project: providing services to taxonomists for standard genome sequencing and annotation.</title>
        <authorList>
            <consortium name="The Broad Institute Genomics Platform"/>
            <consortium name="The Broad Institute Genome Sequencing Center for Infectious Disease"/>
            <person name="Wu L."/>
            <person name="Ma J."/>
        </authorList>
    </citation>
    <scope>NUCLEOTIDE SEQUENCE [LARGE SCALE GENOMIC DNA]</scope>
    <source>
        <strain evidence="4">JCM 12165</strain>
    </source>
</reference>
<organism evidence="3 4">
    <name type="scientific">Pseudonocardia aurantiaca</name>
    <dbReference type="NCBI Taxonomy" id="75290"/>
    <lineage>
        <taxon>Bacteria</taxon>
        <taxon>Bacillati</taxon>
        <taxon>Actinomycetota</taxon>
        <taxon>Actinomycetes</taxon>
        <taxon>Pseudonocardiales</taxon>
        <taxon>Pseudonocardiaceae</taxon>
        <taxon>Pseudonocardia</taxon>
    </lineage>
</organism>
<evidence type="ECO:0000313" key="3">
    <source>
        <dbReference type="EMBL" id="MFD1532773.1"/>
    </source>
</evidence>
<evidence type="ECO:0000259" key="2">
    <source>
        <dbReference type="Pfam" id="PF13577"/>
    </source>
</evidence>
<evidence type="ECO:0000256" key="1">
    <source>
        <dbReference type="SAM" id="MobiDB-lite"/>
    </source>
</evidence>
<dbReference type="EMBL" id="JBHUCP010000019">
    <property type="protein sequence ID" value="MFD1532773.1"/>
    <property type="molecule type" value="Genomic_DNA"/>
</dbReference>
<feature type="domain" description="SnoaL-like" evidence="2">
    <location>
        <begin position="16"/>
        <end position="139"/>
    </location>
</feature>
<dbReference type="SUPFAM" id="SSF54427">
    <property type="entry name" value="NTF2-like"/>
    <property type="match status" value="1"/>
</dbReference>
<dbReference type="Gene3D" id="3.10.450.50">
    <property type="match status" value="1"/>
</dbReference>